<gene>
    <name evidence="1" type="ORF">MKW98_005118</name>
</gene>
<proteinExistence type="predicted"/>
<comment type="caution">
    <text evidence="1">The sequence shown here is derived from an EMBL/GenBank/DDBJ whole genome shotgun (WGS) entry which is preliminary data.</text>
</comment>
<organism evidence="1 2">
    <name type="scientific">Papaver atlanticum</name>
    <dbReference type="NCBI Taxonomy" id="357466"/>
    <lineage>
        <taxon>Eukaryota</taxon>
        <taxon>Viridiplantae</taxon>
        <taxon>Streptophyta</taxon>
        <taxon>Embryophyta</taxon>
        <taxon>Tracheophyta</taxon>
        <taxon>Spermatophyta</taxon>
        <taxon>Magnoliopsida</taxon>
        <taxon>Ranunculales</taxon>
        <taxon>Papaveraceae</taxon>
        <taxon>Papaveroideae</taxon>
        <taxon>Papaver</taxon>
    </lineage>
</organism>
<keyword evidence="2" id="KW-1185">Reference proteome</keyword>
<protein>
    <submittedName>
        <fullName evidence="1">Uncharacterized protein</fullName>
    </submittedName>
</protein>
<name>A0AAD4RW76_9MAGN</name>
<sequence length="64" mass="7130">SKLTQSLLQRKLFSPSLLEVFQYGVEEIDLGFGGLVSFSDCRSINSSALWLIAGMETLKELEFS</sequence>
<feature type="non-terminal residue" evidence="1">
    <location>
        <position position="64"/>
    </location>
</feature>
<dbReference type="Proteomes" id="UP001202328">
    <property type="component" value="Unassembled WGS sequence"/>
</dbReference>
<reference evidence="1" key="1">
    <citation type="submission" date="2022-04" db="EMBL/GenBank/DDBJ databases">
        <title>A functionally conserved STORR gene fusion in Papaver species that diverged 16.8 million years ago.</title>
        <authorList>
            <person name="Catania T."/>
        </authorList>
    </citation>
    <scope>NUCLEOTIDE SEQUENCE</scope>
    <source>
        <strain evidence="1">S-188037</strain>
    </source>
</reference>
<feature type="non-terminal residue" evidence="1">
    <location>
        <position position="1"/>
    </location>
</feature>
<dbReference type="EMBL" id="JAJJMB010017633">
    <property type="protein sequence ID" value="KAI3836785.1"/>
    <property type="molecule type" value="Genomic_DNA"/>
</dbReference>
<dbReference type="AlphaFoldDB" id="A0AAD4RW76"/>
<evidence type="ECO:0000313" key="2">
    <source>
        <dbReference type="Proteomes" id="UP001202328"/>
    </source>
</evidence>
<evidence type="ECO:0000313" key="1">
    <source>
        <dbReference type="EMBL" id="KAI3836785.1"/>
    </source>
</evidence>
<accession>A0AAD4RW76</accession>